<reference evidence="1 2" key="2">
    <citation type="submission" date="2019-01" db="EMBL/GenBank/DDBJ databases">
        <title>A chromosome length genome reference of the Java medaka (oryzias javanicus).</title>
        <authorList>
            <person name="Herpin A."/>
            <person name="Takehana Y."/>
            <person name="Naruse K."/>
            <person name="Ansai S."/>
            <person name="Kawaguchi M."/>
        </authorList>
    </citation>
    <scope>NUCLEOTIDE SEQUENCE [LARGE SCALE GENOMIC DNA]</scope>
    <source>
        <strain evidence="1">RS831</strain>
        <tissue evidence="1">Whole body</tissue>
    </source>
</reference>
<dbReference type="Proteomes" id="UP000283210">
    <property type="component" value="Chromosome 23"/>
</dbReference>
<dbReference type="EMBL" id="CM012459">
    <property type="protein sequence ID" value="RVE56649.1"/>
    <property type="molecule type" value="Genomic_DNA"/>
</dbReference>
<evidence type="ECO:0000313" key="1">
    <source>
        <dbReference type="EMBL" id="RVE56649.1"/>
    </source>
</evidence>
<accession>A0A437C2K3</accession>
<gene>
    <name evidence="1" type="ORF">OJAV_G00223500</name>
</gene>
<organism evidence="1 2">
    <name type="scientific">Oryzias javanicus</name>
    <name type="common">Javanese ricefish</name>
    <name type="synonym">Aplocheilus javanicus</name>
    <dbReference type="NCBI Taxonomy" id="123683"/>
    <lineage>
        <taxon>Eukaryota</taxon>
        <taxon>Metazoa</taxon>
        <taxon>Chordata</taxon>
        <taxon>Craniata</taxon>
        <taxon>Vertebrata</taxon>
        <taxon>Euteleostomi</taxon>
        <taxon>Actinopterygii</taxon>
        <taxon>Neopterygii</taxon>
        <taxon>Teleostei</taxon>
        <taxon>Neoteleostei</taxon>
        <taxon>Acanthomorphata</taxon>
        <taxon>Ovalentaria</taxon>
        <taxon>Atherinomorphae</taxon>
        <taxon>Beloniformes</taxon>
        <taxon>Adrianichthyidae</taxon>
        <taxon>Oryziinae</taxon>
        <taxon>Oryzias</taxon>
    </lineage>
</organism>
<sequence>MASTLLAASILIYTKRKSTMVEQTRRQNHVVSLQAGPGEVDASTLLDVNLRLSDRATRAVGRQLAAIGDQMMQDVASREPTWPAVPINLFRPAQVLTRTIYRDIHHQLWSFQDLFAALKVWITSTPAGPRTFRDETLTALAAGFNAGWARGALVAAALVAAVSTFGALCIEWKV</sequence>
<dbReference type="AlphaFoldDB" id="A0A437C2K3"/>
<protein>
    <submittedName>
        <fullName evidence="1">Uncharacterized protein</fullName>
    </submittedName>
</protein>
<reference evidence="1 2" key="1">
    <citation type="submission" date="2018-11" db="EMBL/GenBank/DDBJ databases">
        <authorList>
            <person name="Lopez-Roques C."/>
            <person name="Donnadieu C."/>
            <person name="Bouchez O."/>
            <person name="Klopp C."/>
            <person name="Cabau C."/>
            <person name="Zahm M."/>
        </authorList>
    </citation>
    <scope>NUCLEOTIDE SEQUENCE [LARGE SCALE GENOMIC DNA]</scope>
    <source>
        <strain evidence="1">RS831</strain>
        <tissue evidence="1">Whole body</tissue>
    </source>
</reference>
<dbReference type="OrthoDB" id="8418477at2759"/>
<proteinExistence type="predicted"/>
<evidence type="ECO:0000313" key="2">
    <source>
        <dbReference type="Proteomes" id="UP000283210"/>
    </source>
</evidence>
<name>A0A437C2K3_ORYJA</name>
<keyword evidence="2" id="KW-1185">Reference proteome</keyword>